<proteinExistence type="predicted"/>
<feature type="region of interest" description="Disordered" evidence="1">
    <location>
        <begin position="1"/>
        <end position="55"/>
    </location>
</feature>
<dbReference type="AlphaFoldDB" id="A0A7S4MAZ7"/>
<organism evidence="2">
    <name type="scientific">Vannella robusta</name>
    <dbReference type="NCBI Taxonomy" id="1487602"/>
    <lineage>
        <taxon>Eukaryota</taxon>
        <taxon>Amoebozoa</taxon>
        <taxon>Discosea</taxon>
        <taxon>Flabellinia</taxon>
        <taxon>Vannellidae</taxon>
        <taxon>Vannella</taxon>
    </lineage>
</organism>
<feature type="compositionally biased region" description="Acidic residues" evidence="1">
    <location>
        <begin position="28"/>
        <end position="53"/>
    </location>
</feature>
<sequence length="249" mass="28458">MSLTKRPRTEIQDHDEEPSSKKIKTNETEEEQEPENSPDPPTEENDDEDEDDDIAKLYCVSKNMSDLGADEWKLDDNNDKIHKFFQNNSMLGKDNWPDSESFKVARRIAQNLEKLMNGVTKQSAKATKWFGFVLVPAFEDQEDQNAFEEALGLPSEILEAEAGLYYEDVEDDAELFVQEDEELSSIPKDASKKMKEAKDMIHEFLDDYFTVSFLSEVETCLFPEFWGGHTEDGILVGLVATIHPVAFDE</sequence>
<gene>
    <name evidence="2" type="ORF">VSP0166_LOCUS5674</name>
</gene>
<accession>A0A7S4MAZ7</accession>
<evidence type="ECO:0000313" key="2">
    <source>
        <dbReference type="EMBL" id="CAE2212270.1"/>
    </source>
</evidence>
<evidence type="ECO:0000256" key="1">
    <source>
        <dbReference type="SAM" id="MobiDB-lite"/>
    </source>
</evidence>
<reference evidence="2" key="1">
    <citation type="submission" date="2021-01" db="EMBL/GenBank/DDBJ databases">
        <authorList>
            <person name="Corre E."/>
            <person name="Pelletier E."/>
            <person name="Niang G."/>
            <person name="Scheremetjew M."/>
            <person name="Finn R."/>
            <person name="Kale V."/>
            <person name="Holt S."/>
            <person name="Cochrane G."/>
            <person name="Meng A."/>
            <person name="Brown T."/>
            <person name="Cohen L."/>
        </authorList>
    </citation>
    <scope>NUCLEOTIDE SEQUENCE</scope>
    <source>
        <strain evidence="2">DIVA3 518/3/11/1/6</strain>
    </source>
</reference>
<name>A0A7S4MAZ7_9EUKA</name>
<dbReference type="EMBL" id="HBKP01007921">
    <property type="protein sequence ID" value="CAE2212270.1"/>
    <property type="molecule type" value="Transcribed_RNA"/>
</dbReference>
<feature type="compositionally biased region" description="Basic and acidic residues" evidence="1">
    <location>
        <begin position="7"/>
        <end position="27"/>
    </location>
</feature>
<protein>
    <submittedName>
        <fullName evidence="2">Uncharacterized protein</fullName>
    </submittedName>
</protein>